<feature type="chain" id="PRO_5039705195" description="BIG2 domain-containing protein" evidence="2">
    <location>
        <begin position="22"/>
        <end position="587"/>
    </location>
</feature>
<feature type="signal peptide" evidence="2">
    <location>
        <begin position="1"/>
        <end position="21"/>
    </location>
</feature>
<sequence>MKRTKRLALSLAILMASLAVAPGVNSIAHASGLEVNEDTLIKEKKPDIEIDENVSADQQKLEIAEVRGELTKAQKSVEGVEAADEKYEECLKQFDEAVRTVSLEIDDYEQSVQNGSLSQQKGVAGGSIYDLTTIPVRVQLLIRIGRAIRFGSTELSNKVVAAHTKLTEYILTGILYAANPFANEGQIMDYIDRFEALEQELLAYPDLSPEDIATIYKKAAYHRTIREARKVRNEANRTGRKFQAKVLDKEISKAASLWWRITVTCGELDAEEEKLIAAIEKVAGPKIRAEKIEFMEGEAGAINIDNKTKIRPVIMPAEVKNKDYLIYSSNPYVARVIGNEIIPLKTGNVIITVMALDNGITKDFELQILNPGESSSLPMLEPTGANDQYLRAKPNPVTPAGPVHNVADEVKDITFSVKSVEMKLDESYQLGQKVLVFPERAVDKSLTYQVANPEIANIDENGNITALNPGTTEVSVTSANGIKKTIKVNVADKPVEKTYEITNIEISPRKAGVFTIGVEATEDGKAYNGPCDIKLVYGDKAINHRIYLKNGKASKKYTGFDIPTWQDEVLATVNIKDISQEIEIAFN</sequence>
<dbReference type="RefSeq" id="WP_101539751.1">
    <property type="nucleotide sequence ID" value="NZ_PKGS01000001.1"/>
</dbReference>
<evidence type="ECO:0000313" key="5">
    <source>
        <dbReference type="Proteomes" id="UP000234335"/>
    </source>
</evidence>
<dbReference type="InterPro" id="IPR008964">
    <property type="entry name" value="Invasin/intimin_cell_adhesion"/>
</dbReference>
<evidence type="ECO:0000259" key="3">
    <source>
        <dbReference type="SMART" id="SM00635"/>
    </source>
</evidence>
<dbReference type="Pfam" id="PF07373">
    <property type="entry name" value="CAMP_factor"/>
    <property type="match status" value="1"/>
</dbReference>
<dbReference type="Pfam" id="PF02368">
    <property type="entry name" value="Big_2"/>
    <property type="match status" value="1"/>
</dbReference>
<feature type="domain" description="BIG2" evidence="3">
    <location>
        <begin position="409"/>
        <end position="488"/>
    </location>
</feature>
<keyword evidence="2" id="KW-0732">Signal</keyword>
<dbReference type="InterPro" id="IPR003343">
    <property type="entry name" value="Big_2"/>
</dbReference>
<dbReference type="SUPFAM" id="SSF49373">
    <property type="entry name" value="Invasin/intimin cell-adhesion fragments"/>
    <property type="match status" value="1"/>
</dbReference>
<dbReference type="InterPro" id="IPR010860">
    <property type="entry name" value="CAMP_factor"/>
</dbReference>
<dbReference type="Gene3D" id="2.60.40.1080">
    <property type="match status" value="1"/>
</dbReference>
<dbReference type="AlphaFoldDB" id="A0A2I1MBV7"/>
<keyword evidence="5" id="KW-1185">Reference proteome</keyword>
<dbReference type="EMBL" id="PKGS01000001">
    <property type="protein sequence ID" value="PKZ17592.1"/>
    <property type="molecule type" value="Genomic_DNA"/>
</dbReference>
<proteinExistence type="predicted"/>
<name>A0A2I1MBV7_9FIRM</name>
<organism evidence="4 5">
    <name type="scientific">Anaerococcus octavius</name>
    <dbReference type="NCBI Taxonomy" id="54007"/>
    <lineage>
        <taxon>Bacteria</taxon>
        <taxon>Bacillati</taxon>
        <taxon>Bacillota</taxon>
        <taxon>Tissierellia</taxon>
        <taxon>Tissierellales</taxon>
        <taxon>Peptoniphilaceae</taxon>
        <taxon>Anaerococcus</taxon>
    </lineage>
</organism>
<keyword evidence="1" id="KW-0175">Coiled coil</keyword>
<gene>
    <name evidence="4" type="ORF">CYJ34_02455</name>
</gene>
<feature type="coiled-coil region" evidence="1">
    <location>
        <begin position="56"/>
        <end position="83"/>
    </location>
</feature>
<accession>A0A2I1MBV7</accession>
<dbReference type="Proteomes" id="UP000234335">
    <property type="component" value="Unassembled WGS sequence"/>
</dbReference>
<evidence type="ECO:0000256" key="1">
    <source>
        <dbReference type="SAM" id="Coils"/>
    </source>
</evidence>
<protein>
    <recommendedName>
        <fullName evidence="3">BIG2 domain-containing protein</fullName>
    </recommendedName>
</protein>
<dbReference type="SMART" id="SM00635">
    <property type="entry name" value="BID_2"/>
    <property type="match status" value="1"/>
</dbReference>
<evidence type="ECO:0000313" key="4">
    <source>
        <dbReference type="EMBL" id="PKZ17592.1"/>
    </source>
</evidence>
<evidence type="ECO:0000256" key="2">
    <source>
        <dbReference type="SAM" id="SignalP"/>
    </source>
</evidence>
<reference evidence="4 5" key="1">
    <citation type="submission" date="2017-12" db="EMBL/GenBank/DDBJ databases">
        <title>Phylogenetic diversity of female urinary microbiome.</title>
        <authorList>
            <person name="Thomas-White K."/>
            <person name="Wolfe A.J."/>
        </authorList>
    </citation>
    <scope>NUCLEOTIDE SEQUENCE [LARGE SCALE GENOMIC DNA]</scope>
    <source>
        <strain evidence="4 5">UMB0119</strain>
    </source>
</reference>
<comment type="caution">
    <text evidence="4">The sequence shown here is derived from an EMBL/GenBank/DDBJ whole genome shotgun (WGS) entry which is preliminary data.</text>
</comment>